<reference evidence="2 5" key="2">
    <citation type="submission" date="2017-09" db="EMBL/GenBank/DDBJ databases">
        <title>Extensive intraspecific genome diversity in a model arbuscular mycorrhizal fungus.</title>
        <authorList>
            <person name="Chen E.C."/>
            <person name="Morin E."/>
            <person name="Beaudet D."/>
            <person name="Noel J."/>
            <person name="Ndikumana S."/>
            <person name="Charron P."/>
            <person name="St-Onge C."/>
            <person name="Giorgi J."/>
            <person name="Grigoriev I.V."/>
            <person name="Roux C."/>
            <person name="Martin F.M."/>
            <person name="Corradi N."/>
        </authorList>
    </citation>
    <scope>NUCLEOTIDE SEQUENCE [LARGE SCALE GENOMIC DNA]</scope>
    <source>
        <strain evidence="2 5">A5</strain>
    </source>
</reference>
<evidence type="ECO:0000313" key="3">
    <source>
        <dbReference type="EMBL" id="PKC61920.1"/>
    </source>
</evidence>
<dbReference type="EMBL" id="LLXH01000920">
    <property type="protein sequence ID" value="PKC61920.1"/>
    <property type="molecule type" value="Genomic_DNA"/>
</dbReference>
<dbReference type="CDD" id="cd09917">
    <property type="entry name" value="F-box_SF"/>
    <property type="match status" value="1"/>
</dbReference>
<accession>A0A2I1EP17</accession>
<comment type="caution">
    <text evidence="3">The sequence shown here is derived from an EMBL/GenBank/DDBJ whole genome shotgun (WGS) entry which is preliminary data.</text>
</comment>
<protein>
    <recommendedName>
        <fullName evidence="6">F-box domain-containing protein</fullName>
    </recommendedName>
</protein>
<organism evidence="3 4">
    <name type="scientific">Rhizophagus irregularis</name>
    <dbReference type="NCBI Taxonomy" id="588596"/>
    <lineage>
        <taxon>Eukaryota</taxon>
        <taxon>Fungi</taxon>
        <taxon>Fungi incertae sedis</taxon>
        <taxon>Mucoromycota</taxon>
        <taxon>Glomeromycotina</taxon>
        <taxon>Glomeromycetes</taxon>
        <taxon>Glomerales</taxon>
        <taxon>Glomeraceae</taxon>
        <taxon>Rhizophagus</taxon>
    </lineage>
</organism>
<evidence type="ECO:0000313" key="4">
    <source>
        <dbReference type="Proteomes" id="UP000232688"/>
    </source>
</evidence>
<reference evidence="3 4" key="4">
    <citation type="submission" date="2017-10" db="EMBL/GenBank/DDBJ databases">
        <title>Genome analyses suggest a sexual origin of heterokaryosis in a supposedly ancient asexual fungus.</title>
        <authorList>
            <person name="Corradi N."/>
            <person name="Sedzielewska K."/>
            <person name="Noel J."/>
            <person name="Charron P."/>
            <person name="Farinelli L."/>
            <person name="Marton T."/>
            <person name="Kruger M."/>
            <person name="Pelin A."/>
            <person name="Brachmann A."/>
            <person name="Corradi N."/>
        </authorList>
    </citation>
    <scope>NUCLEOTIDE SEQUENCE [LARGE SCALE GENOMIC DNA]</scope>
    <source>
        <strain evidence="3 4">A1</strain>
    </source>
</reference>
<dbReference type="Proteomes" id="UP000684084">
    <property type="component" value="Unassembled WGS sequence"/>
</dbReference>
<dbReference type="AlphaFoldDB" id="A0A2I1EP17"/>
<dbReference type="VEuPathDB" id="FungiDB:RhiirFUN_020219"/>
<evidence type="ECO:0008006" key="6">
    <source>
        <dbReference type="Google" id="ProtNLM"/>
    </source>
</evidence>
<evidence type="ECO:0000313" key="2">
    <source>
        <dbReference type="EMBL" id="PKC08223.1"/>
    </source>
</evidence>
<reference evidence="3 4" key="3">
    <citation type="submission" date="2017-10" db="EMBL/GenBank/DDBJ databases">
        <title>Extensive intraspecific genome diversity in a model arbuscular mycorrhizal fungus.</title>
        <authorList>
            <person name="Chen E.C.H."/>
            <person name="Morin E."/>
            <person name="Baudet D."/>
            <person name="Noel J."/>
            <person name="Ndikumana S."/>
            <person name="Charron P."/>
            <person name="St-Onge C."/>
            <person name="Giorgi J."/>
            <person name="Grigoriev I.V."/>
            <person name="Roux C."/>
            <person name="Martin F.M."/>
            <person name="Corradi N."/>
        </authorList>
    </citation>
    <scope>NUCLEOTIDE SEQUENCE [LARGE SCALE GENOMIC DNA]</scope>
    <source>
        <strain evidence="3 4">A1</strain>
    </source>
</reference>
<reference evidence="2 5" key="1">
    <citation type="submission" date="2016-04" db="EMBL/GenBank/DDBJ databases">
        <title>Genome analyses suggest a sexual origin of heterokaryosis in a supposedly ancient asexual fungus.</title>
        <authorList>
            <person name="Ropars J."/>
            <person name="Sedzielewska K."/>
            <person name="Noel J."/>
            <person name="Charron P."/>
            <person name="Farinelli L."/>
            <person name="Marton T."/>
            <person name="Kruger M."/>
            <person name="Pelin A."/>
            <person name="Brachmann A."/>
            <person name="Corradi N."/>
        </authorList>
    </citation>
    <scope>NUCLEOTIDE SEQUENCE [LARGE SCALE GENOMIC DNA]</scope>
    <source>
        <strain evidence="2 5">A5</strain>
    </source>
</reference>
<dbReference type="VEuPathDB" id="FungiDB:FUN_013252"/>
<evidence type="ECO:0000313" key="1">
    <source>
        <dbReference type="EMBL" id="CAB5372787.1"/>
    </source>
</evidence>
<proteinExistence type="predicted"/>
<dbReference type="Proteomes" id="UP000232688">
    <property type="component" value="Unassembled WGS sequence"/>
</dbReference>
<sequence length="218" mass="25545">MQQPRQPRLPKELVILILKDLVNVKGSSFKHINSLRRVCKDWNVIITEILIKPTQYILENKLLIEYDCNSLSIRGAPITYDPPKSTFTIRIDNENIDKLKLDISDIPRSQDINKEGSIRVRFHYENGSHLILFDFGTLFIRREGNDIHSEVHWNFDDCSCKYQRDNNFPDSYAIQIREMSISLRKVGVLLDLLNGNVKENHKHIIQQSVYGEYSNRDF</sequence>
<dbReference type="EMBL" id="LLXJ01000567">
    <property type="protein sequence ID" value="PKC08223.1"/>
    <property type="molecule type" value="Genomic_DNA"/>
</dbReference>
<reference evidence="1" key="5">
    <citation type="submission" date="2020-05" db="EMBL/GenBank/DDBJ databases">
        <authorList>
            <person name="Rincon C."/>
            <person name="Sanders R I."/>
            <person name="Robbins C."/>
            <person name="Chaturvedi A."/>
        </authorList>
    </citation>
    <scope>NUCLEOTIDE SEQUENCE</scope>
    <source>
        <strain evidence="1">CHB12</strain>
    </source>
</reference>
<dbReference type="EMBL" id="CAGKOT010000031">
    <property type="protein sequence ID" value="CAB5372787.1"/>
    <property type="molecule type" value="Genomic_DNA"/>
</dbReference>
<name>A0A2I1EP17_9GLOM</name>
<dbReference type="OrthoDB" id="2320138at2759"/>
<dbReference type="Proteomes" id="UP000232722">
    <property type="component" value="Unassembled WGS sequence"/>
</dbReference>
<evidence type="ECO:0000313" key="5">
    <source>
        <dbReference type="Proteomes" id="UP000232722"/>
    </source>
</evidence>
<dbReference type="VEuPathDB" id="FungiDB:RhiirA1_424376"/>
<gene>
    <name evidence="1" type="ORF">CHRIB12_LOCUS13730</name>
    <name evidence="3" type="ORF">RhiirA1_424376</name>
    <name evidence="2" type="ORF">RhiirA5_500116</name>
</gene>